<evidence type="ECO:0000256" key="3">
    <source>
        <dbReference type="ARBA" id="ARBA00022723"/>
    </source>
</evidence>
<keyword evidence="3" id="KW-0479">Metal-binding</keyword>
<dbReference type="AlphaFoldDB" id="A0A6P8I3F8"/>
<dbReference type="GO" id="GO:0005634">
    <property type="term" value="C:nucleus"/>
    <property type="evidence" value="ECO:0007669"/>
    <property type="project" value="UniProtKB-SubCell"/>
</dbReference>
<protein>
    <submittedName>
        <fullName evidence="15">Zinc finger protein 502-like isoform X1</fullName>
    </submittedName>
    <submittedName>
        <fullName evidence="16">Zinc finger protein 502-like isoform X2</fullName>
    </submittedName>
</protein>
<evidence type="ECO:0000256" key="7">
    <source>
        <dbReference type="ARBA" id="ARBA00023015"/>
    </source>
</evidence>
<feature type="domain" description="C2H2-type" evidence="13">
    <location>
        <begin position="411"/>
        <end position="438"/>
    </location>
</feature>
<dbReference type="PROSITE" id="PS00028">
    <property type="entry name" value="ZINC_FINGER_C2H2_1"/>
    <property type="match status" value="6"/>
</dbReference>
<feature type="compositionally biased region" description="Polar residues" evidence="12">
    <location>
        <begin position="8"/>
        <end position="20"/>
    </location>
</feature>
<dbReference type="FunFam" id="3.30.160.60:FF:000761">
    <property type="entry name" value="Zinc finger protein 449"/>
    <property type="match status" value="1"/>
</dbReference>
<evidence type="ECO:0000256" key="6">
    <source>
        <dbReference type="ARBA" id="ARBA00022833"/>
    </source>
</evidence>
<evidence type="ECO:0000256" key="10">
    <source>
        <dbReference type="ARBA" id="ARBA00023242"/>
    </source>
</evidence>
<feature type="domain" description="C2H2-type" evidence="13">
    <location>
        <begin position="290"/>
        <end position="317"/>
    </location>
</feature>
<dbReference type="KEGG" id="aten:116295678"/>
<evidence type="ECO:0000256" key="2">
    <source>
        <dbReference type="ARBA" id="ARBA00006991"/>
    </source>
</evidence>
<dbReference type="SUPFAM" id="SSF57667">
    <property type="entry name" value="beta-beta-alpha zinc fingers"/>
    <property type="match status" value="4"/>
</dbReference>
<dbReference type="InterPro" id="IPR013087">
    <property type="entry name" value="Znf_C2H2_type"/>
</dbReference>
<keyword evidence="8" id="KW-0238">DNA-binding</keyword>
<evidence type="ECO:0000256" key="9">
    <source>
        <dbReference type="ARBA" id="ARBA00023163"/>
    </source>
</evidence>
<evidence type="ECO:0000256" key="4">
    <source>
        <dbReference type="ARBA" id="ARBA00022737"/>
    </source>
</evidence>
<dbReference type="Proteomes" id="UP000515163">
    <property type="component" value="Unplaced"/>
</dbReference>
<dbReference type="GO" id="GO:0045892">
    <property type="term" value="P:negative regulation of DNA-templated transcription"/>
    <property type="evidence" value="ECO:0007669"/>
    <property type="project" value="UniProtKB-ARBA"/>
</dbReference>
<keyword evidence="5 11" id="KW-0863">Zinc-finger</keyword>
<comment type="similarity">
    <text evidence="2">Belongs to the krueppel C2H2-type zinc-finger protein family.</text>
</comment>
<dbReference type="OrthoDB" id="7295497at2759"/>
<dbReference type="GO" id="GO:0003677">
    <property type="term" value="F:DNA binding"/>
    <property type="evidence" value="ECO:0007669"/>
    <property type="project" value="UniProtKB-KW"/>
</dbReference>
<evidence type="ECO:0000259" key="13">
    <source>
        <dbReference type="PROSITE" id="PS50157"/>
    </source>
</evidence>
<evidence type="ECO:0000256" key="12">
    <source>
        <dbReference type="SAM" id="MobiDB-lite"/>
    </source>
</evidence>
<keyword evidence="10" id="KW-0539">Nucleus</keyword>
<feature type="region of interest" description="Disordered" evidence="12">
    <location>
        <begin position="131"/>
        <end position="186"/>
    </location>
</feature>
<evidence type="ECO:0000313" key="14">
    <source>
        <dbReference type="Proteomes" id="UP000515163"/>
    </source>
</evidence>
<dbReference type="GO" id="GO:0000981">
    <property type="term" value="F:DNA-binding transcription factor activity, RNA polymerase II-specific"/>
    <property type="evidence" value="ECO:0007669"/>
    <property type="project" value="TreeGrafter"/>
</dbReference>
<keyword evidence="6" id="KW-0862">Zinc</keyword>
<dbReference type="PROSITE" id="PS50157">
    <property type="entry name" value="ZINC_FINGER_C2H2_2"/>
    <property type="match status" value="7"/>
</dbReference>
<evidence type="ECO:0000256" key="11">
    <source>
        <dbReference type="PROSITE-ProRule" id="PRU00042"/>
    </source>
</evidence>
<dbReference type="GeneID" id="116295678"/>
<dbReference type="Gene3D" id="3.30.160.60">
    <property type="entry name" value="Classic Zinc Finger"/>
    <property type="match status" value="7"/>
</dbReference>
<dbReference type="RefSeq" id="XP_031559438.1">
    <property type="nucleotide sequence ID" value="XM_031703578.1"/>
</dbReference>
<accession>A0A6P8I3F8</accession>
<reference evidence="15 16" key="1">
    <citation type="submission" date="2025-04" db="UniProtKB">
        <authorList>
            <consortium name="RefSeq"/>
        </authorList>
    </citation>
    <scope>IDENTIFICATION</scope>
    <source>
        <tissue evidence="15 16">Tentacle</tissue>
    </source>
</reference>
<feature type="domain" description="C2H2-type" evidence="13">
    <location>
        <begin position="318"/>
        <end position="346"/>
    </location>
</feature>
<evidence type="ECO:0000256" key="8">
    <source>
        <dbReference type="ARBA" id="ARBA00023125"/>
    </source>
</evidence>
<evidence type="ECO:0000256" key="1">
    <source>
        <dbReference type="ARBA" id="ARBA00004123"/>
    </source>
</evidence>
<dbReference type="Pfam" id="PF00096">
    <property type="entry name" value="zf-C2H2"/>
    <property type="match status" value="3"/>
</dbReference>
<dbReference type="PANTHER" id="PTHR24394">
    <property type="entry name" value="ZINC FINGER PROTEIN"/>
    <property type="match status" value="1"/>
</dbReference>
<evidence type="ECO:0000313" key="16">
    <source>
        <dbReference type="RefSeq" id="XP_031559438.1"/>
    </source>
</evidence>
<proteinExistence type="inferred from homology"/>
<keyword evidence="14" id="KW-1185">Reference proteome</keyword>
<dbReference type="PANTHER" id="PTHR24394:SF29">
    <property type="entry name" value="MYONEURIN"/>
    <property type="match status" value="1"/>
</dbReference>
<comment type="subcellular location">
    <subcellularLocation>
        <location evidence="1">Nucleus</location>
    </subcellularLocation>
</comment>
<feature type="domain" description="C2H2-type" evidence="13">
    <location>
        <begin position="347"/>
        <end position="369"/>
    </location>
</feature>
<keyword evidence="9" id="KW-0804">Transcription</keyword>
<dbReference type="RefSeq" id="XP_031559437.1">
    <property type="nucleotide sequence ID" value="XM_031703577.1"/>
</dbReference>
<feature type="region of interest" description="Disordered" evidence="12">
    <location>
        <begin position="1"/>
        <end position="22"/>
    </location>
</feature>
<gene>
    <name evidence="15 16" type="primary">LOC116295678</name>
</gene>
<feature type="domain" description="C2H2-type" evidence="13">
    <location>
        <begin position="378"/>
        <end position="410"/>
    </location>
</feature>
<evidence type="ECO:0000313" key="15">
    <source>
        <dbReference type="RefSeq" id="XP_031559437.1"/>
    </source>
</evidence>
<dbReference type="FunFam" id="3.30.160.60:FF:000709">
    <property type="entry name" value="GDNF-inducible zinc finger protein 1"/>
    <property type="match status" value="1"/>
</dbReference>
<name>A0A6P8I3F8_ACTTE</name>
<sequence length="624" mass="70413">MADESSEPLPQSQGHSVANSSDDEVDIHVCGRCKESFTDLTAYIEHKKSKLCQKSREKSHPVIPINLPHDHASQHVEVQLSSPQGETVGSDTNERLERKTLIITDDTEGNKCTNKVVVELLDPVDVHMVTGQEDNTQTEQVELRQEQITVATPKKRHKRKNSTPKTTRKSKSTPPPGETTQSNEEEDCTVTVHIPESQLVHLGGEGSGNEAIMTKGARKQEATSVFVPIYLTNSKRIYKCNKCPAEFRTKEERGEHTGMHKKHFKCSDCSKRYYTPESLENHRATETHVHTCDQCNKVFHSQIYLRRHKAIHIVERNFSCDVCSKAFTSVANCRAHKRSVHAVVKKHVCEECGKAFSRKDKLKRHQLIHIPYANRPVFPCPFRSHTGCTSTFYREDKLKRHLFTHSKEKPYKCEKCEKGFARRDNLNDHIKTHTKEFSYICPTCERGFLGPAKLKKHLRTVHPEIEYDMDAICQKTTDMPTMATMATMTVDTQTEEPTSQEKALINETQITVGLAVVNEAISAGTHFESPTREDITSDEDVEESEPCASETIQSEAEQLIRAPAHSLPPAPPLIHHQSLSTHTAQLIPSGSVFIPRVNLEPGTYNRDMVTIPNELLSMVHGLNT</sequence>
<dbReference type="GO" id="GO:0008270">
    <property type="term" value="F:zinc ion binding"/>
    <property type="evidence" value="ECO:0007669"/>
    <property type="project" value="UniProtKB-KW"/>
</dbReference>
<keyword evidence="4" id="KW-0677">Repeat</keyword>
<feature type="domain" description="C2H2-type" evidence="13">
    <location>
        <begin position="439"/>
        <end position="462"/>
    </location>
</feature>
<organism evidence="14 15">
    <name type="scientific">Actinia tenebrosa</name>
    <name type="common">Australian red waratah sea anemone</name>
    <dbReference type="NCBI Taxonomy" id="6105"/>
    <lineage>
        <taxon>Eukaryota</taxon>
        <taxon>Metazoa</taxon>
        <taxon>Cnidaria</taxon>
        <taxon>Anthozoa</taxon>
        <taxon>Hexacorallia</taxon>
        <taxon>Actiniaria</taxon>
        <taxon>Actiniidae</taxon>
        <taxon>Actinia</taxon>
    </lineage>
</organism>
<dbReference type="SMART" id="SM00355">
    <property type="entry name" value="ZnF_C2H2"/>
    <property type="match status" value="9"/>
</dbReference>
<dbReference type="InterPro" id="IPR036236">
    <property type="entry name" value="Znf_C2H2_sf"/>
</dbReference>
<dbReference type="Pfam" id="PF13912">
    <property type="entry name" value="zf-C2H2_6"/>
    <property type="match status" value="2"/>
</dbReference>
<feature type="compositionally biased region" description="Polar residues" evidence="12">
    <location>
        <begin position="132"/>
        <end position="150"/>
    </location>
</feature>
<evidence type="ECO:0000256" key="5">
    <source>
        <dbReference type="ARBA" id="ARBA00022771"/>
    </source>
</evidence>
<feature type="domain" description="C2H2-type" evidence="13">
    <location>
        <begin position="264"/>
        <end position="291"/>
    </location>
</feature>
<feature type="compositionally biased region" description="Basic residues" evidence="12">
    <location>
        <begin position="153"/>
        <end position="171"/>
    </location>
</feature>
<keyword evidence="7" id="KW-0805">Transcription regulation</keyword>